<proteinExistence type="predicted"/>
<sequence>MGACFKGGRLRPIVMEEPVPQYMFRGSVLETAREGPLEINRDGRPRWPTQKTQWEEHEGERREGPPNSHEVRVAHKRVELARPAEPKGASPKVGEIGPIKESITEGCSGEGHQNDRVAKEREDKGRQGDSKGLSPSRVVRGHPGGSKIEATTGDKQGPPMRSKGGAPWGGFIGSAQEIQEEAYI</sequence>
<feature type="region of interest" description="Disordered" evidence="1">
    <location>
        <begin position="35"/>
        <end position="184"/>
    </location>
</feature>
<evidence type="ECO:0000313" key="3">
    <source>
        <dbReference type="Proteomes" id="UP001367676"/>
    </source>
</evidence>
<organism evidence="2 3">
    <name type="scientific">Parthenolecanium corni</name>
    <dbReference type="NCBI Taxonomy" id="536013"/>
    <lineage>
        <taxon>Eukaryota</taxon>
        <taxon>Metazoa</taxon>
        <taxon>Ecdysozoa</taxon>
        <taxon>Arthropoda</taxon>
        <taxon>Hexapoda</taxon>
        <taxon>Insecta</taxon>
        <taxon>Pterygota</taxon>
        <taxon>Neoptera</taxon>
        <taxon>Paraneoptera</taxon>
        <taxon>Hemiptera</taxon>
        <taxon>Sternorrhyncha</taxon>
        <taxon>Coccoidea</taxon>
        <taxon>Coccidae</taxon>
        <taxon>Parthenolecanium</taxon>
    </lineage>
</organism>
<comment type="caution">
    <text evidence="2">The sequence shown here is derived from an EMBL/GenBank/DDBJ whole genome shotgun (WGS) entry which is preliminary data.</text>
</comment>
<keyword evidence="3" id="KW-1185">Reference proteome</keyword>
<reference evidence="2 3" key="1">
    <citation type="submission" date="2024-03" db="EMBL/GenBank/DDBJ databases">
        <title>Adaptation during the transition from Ophiocordyceps entomopathogen to insect associate is accompanied by gene loss and intensified selection.</title>
        <authorList>
            <person name="Ward C.M."/>
            <person name="Onetto C.A."/>
            <person name="Borneman A.R."/>
        </authorList>
    </citation>
    <scope>NUCLEOTIDE SEQUENCE [LARGE SCALE GENOMIC DNA]</scope>
    <source>
        <strain evidence="2">AWRI1</strain>
        <tissue evidence="2">Single Adult Female</tissue>
    </source>
</reference>
<feature type="compositionally biased region" description="Basic and acidic residues" evidence="1">
    <location>
        <begin position="53"/>
        <end position="85"/>
    </location>
</feature>
<evidence type="ECO:0000256" key="1">
    <source>
        <dbReference type="SAM" id="MobiDB-lite"/>
    </source>
</evidence>
<gene>
    <name evidence="2" type="ORF">V9T40_000178</name>
</gene>
<dbReference type="AlphaFoldDB" id="A0AAN9TCF8"/>
<accession>A0AAN9TCF8</accession>
<feature type="compositionally biased region" description="Basic and acidic residues" evidence="1">
    <location>
        <begin position="112"/>
        <end position="129"/>
    </location>
</feature>
<dbReference type="EMBL" id="JBBCAQ010000034">
    <property type="protein sequence ID" value="KAK7579549.1"/>
    <property type="molecule type" value="Genomic_DNA"/>
</dbReference>
<dbReference type="Proteomes" id="UP001367676">
    <property type="component" value="Unassembled WGS sequence"/>
</dbReference>
<feature type="compositionally biased region" description="Basic and acidic residues" evidence="1">
    <location>
        <begin position="35"/>
        <end position="45"/>
    </location>
</feature>
<evidence type="ECO:0000313" key="2">
    <source>
        <dbReference type="EMBL" id="KAK7579549.1"/>
    </source>
</evidence>
<protein>
    <submittedName>
        <fullName evidence="2">Uncharacterized protein</fullName>
    </submittedName>
</protein>
<name>A0AAN9TCF8_9HEMI</name>